<dbReference type="InterPro" id="IPR037077">
    <property type="entry name" value="Nuc_rcpt_coact_Ncoa_int_sf"/>
</dbReference>
<evidence type="ECO:0000313" key="13">
    <source>
        <dbReference type="Ensembl" id="ENSSTUP00000050926.1"/>
    </source>
</evidence>
<evidence type="ECO:0000259" key="11">
    <source>
        <dbReference type="PROSITE" id="PS50112"/>
    </source>
</evidence>
<dbReference type="Gene3D" id="4.10.280.10">
    <property type="entry name" value="Helix-loop-helix DNA-binding domain"/>
    <property type="match status" value="1"/>
</dbReference>
<dbReference type="FunFam" id="3.30.450.20:FF:000007">
    <property type="entry name" value="Nuclear receptor coactivator"/>
    <property type="match status" value="1"/>
</dbReference>
<dbReference type="Pfam" id="PF00989">
    <property type="entry name" value="PAS"/>
    <property type="match status" value="1"/>
</dbReference>
<comment type="similarity">
    <text evidence="2 9">Belongs to the SRC/p160 nuclear receptor coactivator family.</text>
</comment>
<evidence type="ECO:0000256" key="9">
    <source>
        <dbReference type="PIRNR" id="PIRNR038181"/>
    </source>
</evidence>
<evidence type="ECO:0000313" key="14">
    <source>
        <dbReference type="Proteomes" id="UP000472277"/>
    </source>
</evidence>
<dbReference type="SUPFAM" id="SSF69125">
    <property type="entry name" value="Nuclear receptor coactivator interlocking domain"/>
    <property type="match status" value="1"/>
</dbReference>
<dbReference type="SUPFAM" id="SSF55785">
    <property type="entry name" value="PYP-like sensor domain (PAS domain)"/>
    <property type="match status" value="2"/>
</dbReference>
<dbReference type="SMART" id="SM00353">
    <property type="entry name" value="HLH"/>
    <property type="match status" value="1"/>
</dbReference>
<dbReference type="InterPro" id="IPR032565">
    <property type="entry name" value="NCOA2/3_DUF4927"/>
</dbReference>
<keyword evidence="14" id="KW-1185">Reference proteome</keyword>
<dbReference type="Pfam" id="PF16279">
    <property type="entry name" value="DUF4927"/>
    <property type="match status" value="1"/>
</dbReference>
<feature type="region of interest" description="Disordered" evidence="10">
    <location>
        <begin position="603"/>
        <end position="636"/>
    </location>
</feature>
<dbReference type="FunFam" id="4.10.280.10:FF:000008">
    <property type="entry name" value="Nuclear receptor coactivator"/>
    <property type="match status" value="1"/>
</dbReference>
<comment type="subcellular location">
    <subcellularLocation>
        <location evidence="1 9">Nucleus</location>
    </subcellularLocation>
</comment>
<dbReference type="GO" id="GO:0046983">
    <property type="term" value="F:protein dimerization activity"/>
    <property type="evidence" value="ECO:0007669"/>
    <property type="project" value="InterPro"/>
</dbReference>
<dbReference type="PROSITE" id="PS50112">
    <property type="entry name" value="PAS"/>
    <property type="match status" value="1"/>
</dbReference>
<evidence type="ECO:0000256" key="6">
    <source>
        <dbReference type="ARBA" id="ARBA00023159"/>
    </source>
</evidence>
<dbReference type="Pfam" id="PF16665">
    <property type="entry name" value="NCOA_u2"/>
    <property type="match status" value="1"/>
</dbReference>
<feature type="region of interest" description="Disordered" evidence="10">
    <location>
        <begin position="1"/>
        <end position="43"/>
    </location>
</feature>
<dbReference type="InterPro" id="IPR017426">
    <property type="entry name" value="Nuclear_rcpt_coactivator"/>
</dbReference>
<dbReference type="InterPro" id="IPR036638">
    <property type="entry name" value="HLH_DNA-bd_sf"/>
</dbReference>
<dbReference type="InterPro" id="IPR011598">
    <property type="entry name" value="bHLH_dom"/>
</dbReference>
<proteinExistence type="inferred from homology"/>
<feature type="region of interest" description="Disordered" evidence="10">
    <location>
        <begin position="1170"/>
        <end position="1203"/>
    </location>
</feature>
<dbReference type="InterPro" id="IPR035965">
    <property type="entry name" value="PAS-like_dom_sf"/>
</dbReference>
<protein>
    <recommendedName>
        <fullName evidence="9">Nuclear receptor coactivator</fullName>
    </recommendedName>
</protein>
<feature type="compositionally biased region" description="Polar residues" evidence="10">
    <location>
        <begin position="439"/>
        <end position="451"/>
    </location>
</feature>
<dbReference type="InterPro" id="IPR010011">
    <property type="entry name" value="NCO_DUF1518"/>
</dbReference>
<sequence length="1443" mass="156507">MSSAGDNTPDPAARGESLKRKECGPDLLGPSPKRSTEKPNREHENKYIEELAELIFANINDIDNFNVKPDKCAILKETVKQIRQIKEQEKTTTANAEEVQKAHVSSTGQSVIDKDALGPMMLEALDGFFFVVNMEGNIVFVSENVTQYLQYNQEELMNTSVYSVLHVGDHAEFIKNLLPKSLGDENPNRNSHTFNCRMLVNPHGPWEGGEQEPQDQEVQQKYETMQCFAVSEPKSIKEEGEDFQSCLICVARRVPVKERPMLPTYESFTTRQDLQGKITSLDTSLLRASMKPGWEDLVRRCIQMFHLQNDGEMSFAKKHQQEVLRQGHAFSPLYRFSLSDGTIVSAHTKSKLVRSPATNEPQLYMSLHILQREQTICGMNPDMSVQGQGMGKQPMNTVSSLTPPSVGGLSPGLGGQDTMVGSNTNMATMGGRYRCQGAMNRSPTPRGSSNYALKMGMNSPSQGSPSVTSQGGQGGGGTMLSPRHRQSPSVAGCPHAPPTGPFSPTGSLHSPQGVCNSTGVGNNHSVYTGNSSLNALQALSECHGVSQQGQSIGSPDRKPGNMLQMQSPPGSGGASSTSSPNLNSSLLANRSSCTSEIEMFGAYGEQSQPDGEERENVEQRKLKDDTLKPFGGSGGELTEAQKRLLNSKGHTKLLQLLTNKSEHMGPCSPHGAPGGGEPNCKDPGMGPGGHNNHSTSLKEKHKILHRLLQNSTSPVELAKLTAEATGKELGQGQQDQGGPDSMAATMAEMATKQEPISPKKKDNALLRYLLDKDDNTMQEKGIKMEPGTEMKLANVKTEKHDPGYNMADQVSRSSALEDILDDLQCRQQQQQLFSVQHHQQQSRPVSLPANVDKQSIINDILQMTENNSSPTGTNTQQKAFPGMGPGRELTTPLLLSVLGCIPNGTLFPMSPDQCMQSDMEMAGPPYPGQQAPPNQTAPWPDRMMSVDHEPYGNQNRQAYGNPQDEVLCSPLRPGEGPSDGDALLSQLYSVLKDFDGLEEIDRALGIPTLISQGQPVAQEQYANQESPMRKPPMYSQYPQAGSMAQGNYMSQQDPGFHGMPGQMGQRMGYPMLRLPARPGGPVPAQPNNLRLQLQHRLQAQLNRQPMMNQMGVSNMNLPLRPSVPNQGTLNAQMLAQRQREYLSNILRQRQQHVHQRAMLMRAQGLNAPPNMASAAGAVEPSQSPGMPPGSMGTNPRIPQANPQQFPYPASYGTGLTSPPPSTSPFPPLSPGLPGAQQLLSPLHSSPITHGSSQMSLANQQGMMGNVGGQFGAVVNPQMQQHRAFQFPSSGINQQQQDAGFTGATTPQSPLMSPRMSHAQSPMMQQQAQANSSYQPSSEMNGWPQGNMSGNSMFTQQSQSQQYMPQQSNGGMYTGTNANLNMNIQGVPMASNANGNMNNMNQVSTGQMTMPTGSLSSMDPEQVCVCPVQLPPTSLCTSVSLYHL</sequence>
<evidence type="ECO:0000256" key="8">
    <source>
        <dbReference type="ARBA" id="ARBA00023242"/>
    </source>
</evidence>
<feature type="compositionally biased region" description="Low complexity" evidence="10">
    <location>
        <begin position="1180"/>
        <end position="1192"/>
    </location>
</feature>
<dbReference type="CDD" id="cd00130">
    <property type="entry name" value="PAS"/>
    <property type="match status" value="1"/>
</dbReference>
<dbReference type="Ensembl" id="ENSSTUT00000053252.1">
    <property type="protein sequence ID" value="ENSSTUP00000050926.1"/>
    <property type="gene ID" value="ENSSTUG00000021409.1"/>
</dbReference>
<dbReference type="GO" id="GO:0032870">
    <property type="term" value="P:cellular response to hormone stimulus"/>
    <property type="evidence" value="ECO:0007669"/>
    <property type="project" value="TreeGrafter"/>
</dbReference>
<dbReference type="InterPro" id="IPR014935">
    <property type="entry name" value="SRC/p160_LXXLL"/>
</dbReference>
<dbReference type="PROSITE" id="PS50888">
    <property type="entry name" value="BHLH"/>
    <property type="match status" value="1"/>
</dbReference>
<gene>
    <name evidence="13" type="primary">NCOA2</name>
</gene>
<feature type="domain" description="PAS" evidence="11">
    <location>
        <begin position="121"/>
        <end position="185"/>
    </location>
</feature>
<evidence type="ECO:0000256" key="2">
    <source>
        <dbReference type="ARBA" id="ARBA00009933"/>
    </source>
</evidence>
<organism evidence="13 14">
    <name type="scientific">Salmo trutta</name>
    <name type="common">Brown trout</name>
    <dbReference type="NCBI Taxonomy" id="8032"/>
    <lineage>
        <taxon>Eukaryota</taxon>
        <taxon>Metazoa</taxon>
        <taxon>Chordata</taxon>
        <taxon>Craniata</taxon>
        <taxon>Vertebrata</taxon>
        <taxon>Euteleostomi</taxon>
        <taxon>Actinopterygii</taxon>
        <taxon>Neopterygii</taxon>
        <taxon>Teleostei</taxon>
        <taxon>Protacanthopterygii</taxon>
        <taxon>Salmoniformes</taxon>
        <taxon>Salmonidae</taxon>
        <taxon>Salmoninae</taxon>
        <taxon>Salmo</taxon>
    </lineage>
</organism>
<dbReference type="GO" id="GO:0005634">
    <property type="term" value="C:nucleus"/>
    <property type="evidence" value="ECO:0007669"/>
    <property type="project" value="UniProtKB-SubCell"/>
</dbReference>
<feature type="compositionally biased region" description="Basic and acidic residues" evidence="10">
    <location>
        <begin position="614"/>
        <end position="627"/>
    </location>
</feature>
<dbReference type="Pfam" id="PF07469">
    <property type="entry name" value="DUF1518"/>
    <property type="match status" value="2"/>
</dbReference>
<dbReference type="Proteomes" id="UP000472277">
    <property type="component" value="Chromosome 31"/>
</dbReference>
<feature type="region of interest" description="Disordered" evidence="10">
    <location>
        <begin position="1292"/>
        <end position="1315"/>
    </location>
</feature>
<keyword evidence="3" id="KW-0677">Repeat</keyword>
<feature type="region of interest" description="Disordered" evidence="10">
    <location>
        <begin position="544"/>
        <end position="586"/>
    </location>
</feature>
<dbReference type="Pfam" id="PF14598">
    <property type="entry name" value="PAS_11"/>
    <property type="match status" value="1"/>
</dbReference>
<feature type="region of interest" description="Disordered" evidence="10">
    <location>
        <begin position="88"/>
        <end position="108"/>
    </location>
</feature>
<dbReference type="Pfam" id="PF08815">
    <property type="entry name" value="Nuc_rec_co-act"/>
    <property type="match status" value="1"/>
</dbReference>
<keyword evidence="8 9" id="KW-0539">Nucleus</keyword>
<feature type="compositionally biased region" description="Polar residues" evidence="10">
    <location>
        <begin position="1292"/>
        <end position="1310"/>
    </location>
</feature>
<dbReference type="InterPro" id="IPR000014">
    <property type="entry name" value="PAS"/>
</dbReference>
<evidence type="ECO:0000256" key="7">
    <source>
        <dbReference type="ARBA" id="ARBA00023163"/>
    </source>
</evidence>
<dbReference type="SMART" id="SM00091">
    <property type="entry name" value="PAS"/>
    <property type="match status" value="1"/>
</dbReference>
<dbReference type="PANTHER" id="PTHR10684:SF2">
    <property type="entry name" value="NUCLEAR RECEPTOR COACTIVATOR 2"/>
    <property type="match status" value="1"/>
</dbReference>
<dbReference type="FunFam" id="3.30.450.20:FF:000008">
    <property type="entry name" value="Nuclear receptor coactivator"/>
    <property type="match status" value="1"/>
</dbReference>
<feature type="domain" description="BHLH" evidence="12">
    <location>
        <begin position="28"/>
        <end position="85"/>
    </location>
</feature>
<dbReference type="Pfam" id="PF23172">
    <property type="entry name" value="bHLH_NCOA"/>
    <property type="match status" value="1"/>
</dbReference>
<reference evidence="13" key="2">
    <citation type="submission" date="2025-09" db="UniProtKB">
        <authorList>
            <consortium name="Ensembl"/>
        </authorList>
    </citation>
    <scope>IDENTIFICATION</scope>
</reference>
<dbReference type="GO" id="GO:0016922">
    <property type="term" value="F:nuclear receptor binding"/>
    <property type="evidence" value="ECO:0007669"/>
    <property type="project" value="UniProtKB-UniRule"/>
</dbReference>
<feature type="compositionally biased region" description="Low complexity" evidence="10">
    <location>
        <begin position="574"/>
        <end position="586"/>
    </location>
</feature>
<dbReference type="PIRSF" id="PIRSF038181">
    <property type="entry name" value="Nuclear_receptor_coactivator"/>
    <property type="match status" value="1"/>
</dbReference>
<feature type="compositionally biased region" description="Basic and acidic residues" evidence="10">
    <location>
        <begin position="34"/>
        <end position="43"/>
    </location>
</feature>
<dbReference type="GO" id="GO:0003713">
    <property type="term" value="F:transcription coactivator activity"/>
    <property type="evidence" value="ECO:0007669"/>
    <property type="project" value="InterPro"/>
</dbReference>
<keyword evidence="6 9" id="KW-0010">Activator</keyword>
<accession>A0A673ZY56</accession>
<name>A0A673ZY56_SALTR</name>
<feature type="compositionally biased region" description="Low complexity" evidence="10">
    <location>
        <begin position="459"/>
        <end position="470"/>
    </location>
</feature>
<dbReference type="GO" id="GO:0045944">
    <property type="term" value="P:positive regulation of transcription by RNA polymerase II"/>
    <property type="evidence" value="ECO:0007669"/>
    <property type="project" value="TreeGrafter"/>
</dbReference>
<dbReference type="Gene3D" id="6.10.140.20">
    <property type="entry name" value="Nuclear receptor coactivator, Ncoa-type, interlocking domain"/>
    <property type="match status" value="1"/>
</dbReference>
<dbReference type="InterPro" id="IPR056193">
    <property type="entry name" value="bHLH_NCOA1-3"/>
</dbReference>
<evidence type="ECO:0000259" key="12">
    <source>
        <dbReference type="PROSITE" id="PS50888"/>
    </source>
</evidence>
<dbReference type="PANTHER" id="PTHR10684">
    <property type="entry name" value="NUCLEAR RECEPTOR COACTIVATOR"/>
    <property type="match status" value="1"/>
</dbReference>
<evidence type="ECO:0000256" key="10">
    <source>
        <dbReference type="SAM" id="MobiDB-lite"/>
    </source>
</evidence>
<feature type="region of interest" description="Disordered" evidence="10">
    <location>
        <begin position="435"/>
        <end position="516"/>
    </location>
</feature>
<evidence type="ECO:0000256" key="3">
    <source>
        <dbReference type="ARBA" id="ARBA00022737"/>
    </source>
</evidence>
<evidence type="ECO:0000256" key="1">
    <source>
        <dbReference type="ARBA" id="ARBA00004123"/>
    </source>
</evidence>
<dbReference type="SUPFAM" id="SSF47459">
    <property type="entry name" value="HLH, helix-loop-helix DNA-binding domain"/>
    <property type="match status" value="1"/>
</dbReference>
<dbReference type="SMART" id="SM01151">
    <property type="entry name" value="DUF1518"/>
    <property type="match status" value="2"/>
</dbReference>
<dbReference type="InterPro" id="IPR013767">
    <property type="entry name" value="PAS_fold"/>
</dbReference>
<dbReference type="Gene3D" id="3.30.450.20">
    <property type="entry name" value="PAS domain"/>
    <property type="match status" value="2"/>
</dbReference>
<keyword evidence="7 9" id="KW-0804">Transcription</keyword>
<feature type="compositionally biased region" description="Polar residues" evidence="10">
    <location>
        <begin position="502"/>
        <end position="516"/>
    </location>
</feature>
<evidence type="ECO:0000256" key="4">
    <source>
        <dbReference type="ARBA" id="ARBA00023015"/>
    </source>
</evidence>
<keyword evidence="5" id="KW-0090">Biological rhythms</keyword>
<keyword evidence="4 9" id="KW-0805">Transcription regulation</keyword>
<dbReference type="InterPro" id="IPR009110">
    <property type="entry name" value="Nuc_rcpt_coact"/>
</dbReference>
<dbReference type="InterPro" id="IPR014920">
    <property type="entry name" value="Nuc_rcpt_coact_Ncoa-typ"/>
</dbReference>
<dbReference type="Pfam" id="PF08832">
    <property type="entry name" value="SRC-1"/>
    <property type="match status" value="1"/>
</dbReference>
<evidence type="ECO:0000256" key="5">
    <source>
        <dbReference type="ARBA" id="ARBA00023108"/>
    </source>
</evidence>
<dbReference type="GO" id="GO:0048511">
    <property type="term" value="P:rhythmic process"/>
    <property type="evidence" value="ECO:0007669"/>
    <property type="project" value="UniProtKB-KW"/>
</dbReference>
<dbReference type="GeneTree" id="ENSGT00950000183021"/>
<reference evidence="13" key="1">
    <citation type="submission" date="2025-08" db="UniProtKB">
        <authorList>
            <consortium name="Ensembl"/>
        </authorList>
    </citation>
    <scope>IDENTIFICATION</scope>
</reference>